<dbReference type="Proteomes" id="UP000886667">
    <property type="component" value="Unassembled WGS sequence"/>
</dbReference>
<evidence type="ECO:0000313" key="2">
    <source>
        <dbReference type="Proteomes" id="UP000886667"/>
    </source>
</evidence>
<dbReference type="SUPFAM" id="SSF56281">
    <property type="entry name" value="Metallo-hydrolase/oxidoreductase"/>
    <property type="match status" value="1"/>
</dbReference>
<accession>A0A9E4KCB9</accession>
<dbReference type="EMBL" id="JAEPCM010000151">
    <property type="protein sequence ID" value="MCG7945708.1"/>
    <property type="molecule type" value="Genomic_DNA"/>
</dbReference>
<sequence length="163" mass="18300">SWDGVHFQILHPAARVEFQEPNNRSCVLKIESDDWTILLPGDIEQAAEDALLSVNPRQLRSDLVVAPHHGSNSSSTAEFVTAVDPQWVLFSTGYKNSYGFPKSEVVQRWQAQGARLLNTAQSGAIEFRLRSGEVKPQPRLYRELNQRFWQLDDGASANQLGPE</sequence>
<protein>
    <submittedName>
        <fullName evidence="1">DNA internalization-related competence protein ComEC/Rec2</fullName>
    </submittedName>
</protein>
<gene>
    <name evidence="1" type="ORF">JAZ07_05105</name>
</gene>
<comment type="caution">
    <text evidence="1">The sequence shown here is derived from an EMBL/GenBank/DDBJ whole genome shotgun (WGS) entry which is preliminary data.</text>
</comment>
<dbReference type="AlphaFoldDB" id="A0A9E4KCB9"/>
<dbReference type="InterPro" id="IPR052159">
    <property type="entry name" value="Competence_DNA_uptake"/>
</dbReference>
<name>A0A9E4KCB9_9GAMM</name>
<dbReference type="PANTHER" id="PTHR30619">
    <property type="entry name" value="DNA INTERNALIZATION/COMPETENCE PROTEIN COMEC/REC2"/>
    <property type="match status" value="1"/>
</dbReference>
<feature type="non-terminal residue" evidence="1">
    <location>
        <position position="1"/>
    </location>
</feature>
<dbReference type="InterPro" id="IPR036866">
    <property type="entry name" value="RibonucZ/Hydroxyglut_hydro"/>
</dbReference>
<dbReference type="Gene3D" id="3.60.15.10">
    <property type="entry name" value="Ribonuclease Z/Hydroxyacylglutathione hydrolase-like"/>
    <property type="match status" value="1"/>
</dbReference>
<reference evidence="1" key="1">
    <citation type="journal article" date="2021" name="Proc. Natl. Acad. Sci. U.S.A.">
        <title>Global biogeography of chemosynthetic symbionts reveals both localized and globally distributed symbiont groups. .</title>
        <authorList>
            <person name="Osvatic J.T."/>
            <person name="Wilkins L.G.E."/>
            <person name="Leibrecht L."/>
            <person name="Leray M."/>
            <person name="Zauner S."/>
            <person name="Polzin J."/>
            <person name="Camacho Y."/>
            <person name="Gros O."/>
            <person name="van Gils J.A."/>
            <person name="Eisen J.A."/>
            <person name="Petersen J.M."/>
            <person name="Yuen B."/>
        </authorList>
    </citation>
    <scope>NUCLEOTIDE SEQUENCE</scope>
    <source>
        <strain evidence="1">MAGclacostrist064TRANS</strain>
    </source>
</reference>
<evidence type="ECO:0000313" key="1">
    <source>
        <dbReference type="EMBL" id="MCG7945708.1"/>
    </source>
</evidence>
<proteinExistence type="predicted"/>
<organism evidence="1 2">
    <name type="scientific">Candidatus Thiodiazotropha taylori</name>
    <dbReference type="NCBI Taxonomy" id="2792791"/>
    <lineage>
        <taxon>Bacteria</taxon>
        <taxon>Pseudomonadati</taxon>
        <taxon>Pseudomonadota</taxon>
        <taxon>Gammaproteobacteria</taxon>
        <taxon>Chromatiales</taxon>
        <taxon>Sedimenticolaceae</taxon>
        <taxon>Candidatus Thiodiazotropha</taxon>
    </lineage>
</organism>
<dbReference type="PANTHER" id="PTHR30619:SF1">
    <property type="entry name" value="RECOMBINATION PROTEIN 2"/>
    <property type="match status" value="1"/>
</dbReference>